<sequence>MAHCDDEDRSQKLRSRRWFQSALQTVKPLILYGDSSFANLTPRILKPVDELFVDFKVQRVSGNRANWKLKGIKRDSDGN</sequence>
<keyword evidence="2" id="KW-1185">Reference proteome</keyword>
<reference evidence="2" key="1">
    <citation type="journal article" date="2017" name="Nature">
        <title>The sunflower genome provides insights into oil metabolism, flowering and Asterid evolution.</title>
        <authorList>
            <person name="Badouin H."/>
            <person name="Gouzy J."/>
            <person name="Grassa C.J."/>
            <person name="Murat F."/>
            <person name="Staton S.E."/>
            <person name="Cottret L."/>
            <person name="Lelandais-Briere C."/>
            <person name="Owens G.L."/>
            <person name="Carrere S."/>
            <person name="Mayjonade B."/>
            <person name="Legrand L."/>
            <person name="Gill N."/>
            <person name="Kane N.C."/>
            <person name="Bowers J.E."/>
            <person name="Hubner S."/>
            <person name="Bellec A."/>
            <person name="Berard A."/>
            <person name="Berges H."/>
            <person name="Blanchet N."/>
            <person name="Boniface M.C."/>
            <person name="Brunel D."/>
            <person name="Catrice O."/>
            <person name="Chaidir N."/>
            <person name="Claudel C."/>
            <person name="Donnadieu C."/>
            <person name="Faraut T."/>
            <person name="Fievet G."/>
            <person name="Helmstetter N."/>
            <person name="King M."/>
            <person name="Knapp S.J."/>
            <person name="Lai Z."/>
            <person name="Le Paslier M.C."/>
            <person name="Lippi Y."/>
            <person name="Lorenzon L."/>
            <person name="Mandel J.R."/>
            <person name="Marage G."/>
            <person name="Marchand G."/>
            <person name="Marquand E."/>
            <person name="Bret-Mestries E."/>
            <person name="Morien E."/>
            <person name="Nambeesan S."/>
            <person name="Nguyen T."/>
            <person name="Pegot-Espagnet P."/>
            <person name="Pouilly N."/>
            <person name="Raftis F."/>
            <person name="Sallet E."/>
            <person name="Schiex T."/>
            <person name="Thomas J."/>
            <person name="Vandecasteele C."/>
            <person name="Vares D."/>
            <person name="Vear F."/>
            <person name="Vautrin S."/>
            <person name="Crespi M."/>
            <person name="Mangin B."/>
            <person name="Burke J.M."/>
            <person name="Salse J."/>
            <person name="Munos S."/>
            <person name="Vincourt P."/>
            <person name="Rieseberg L.H."/>
            <person name="Langlade N.B."/>
        </authorList>
    </citation>
    <scope>NUCLEOTIDE SEQUENCE [LARGE SCALE GENOMIC DNA]</scope>
    <source>
        <strain evidence="2">cv. SF193</strain>
    </source>
</reference>
<dbReference type="AlphaFoldDB" id="A0A251U0Y4"/>
<dbReference type="EMBL" id="CM007898">
    <property type="protein sequence ID" value="OTG16844.1"/>
    <property type="molecule type" value="Genomic_DNA"/>
</dbReference>
<dbReference type="Proteomes" id="UP000215914">
    <property type="component" value="Chromosome 9"/>
</dbReference>
<protein>
    <submittedName>
        <fullName evidence="1">Uncharacterized protein</fullName>
    </submittedName>
</protein>
<proteinExistence type="predicted"/>
<organism evidence="1 2">
    <name type="scientific">Helianthus annuus</name>
    <name type="common">Common sunflower</name>
    <dbReference type="NCBI Taxonomy" id="4232"/>
    <lineage>
        <taxon>Eukaryota</taxon>
        <taxon>Viridiplantae</taxon>
        <taxon>Streptophyta</taxon>
        <taxon>Embryophyta</taxon>
        <taxon>Tracheophyta</taxon>
        <taxon>Spermatophyta</taxon>
        <taxon>Magnoliopsida</taxon>
        <taxon>eudicotyledons</taxon>
        <taxon>Gunneridae</taxon>
        <taxon>Pentapetalae</taxon>
        <taxon>asterids</taxon>
        <taxon>campanulids</taxon>
        <taxon>Asterales</taxon>
        <taxon>Asteraceae</taxon>
        <taxon>Asteroideae</taxon>
        <taxon>Heliantheae alliance</taxon>
        <taxon>Heliantheae</taxon>
        <taxon>Helianthus</taxon>
    </lineage>
</organism>
<dbReference type="InParanoid" id="A0A251U0Y4"/>
<evidence type="ECO:0000313" key="2">
    <source>
        <dbReference type="Proteomes" id="UP000215914"/>
    </source>
</evidence>
<gene>
    <name evidence="1" type="ORF">HannXRQ_Chr09g0275821</name>
</gene>
<accession>A0A251U0Y4</accession>
<evidence type="ECO:0000313" key="1">
    <source>
        <dbReference type="EMBL" id="OTG16844.1"/>
    </source>
</evidence>
<name>A0A251U0Y4_HELAN</name>